<dbReference type="InterPro" id="IPR050600">
    <property type="entry name" value="SETD3_SETD6_MTase"/>
</dbReference>
<dbReference type="PROSITE" id="PS50280">
    <property type="entry name" value="SET"/>
    <property type="match status" value="1"/>
</dbReference>
<reference evidence="2 3" key="1">
    <citation type="submission" date="2023-02" db="EMBL/GenBank/DDBJ databases">
        <title>LHISI_Scaffold_Assembly.</title>
        <authorList>
            <person name="Stuart O.P."/>
            <person name="Cleave R."/>
            <person name="Magrath M.J.L."/>
            <person name="Mikheyev A.S."/>
        </authorList>
    </citation>
    <scope>NUCLEOTIDE SEQUENCE [LARGE SCALE GENOMIC DNA]</scope>
    <source>
        <strain evidence="2">Daus_M_001</strain>
        <tissue evidence="2">Leg muscle</tissue>
    </source>
</reference>
<dbReference type="EMBL" id="JARBHB010000016">
    <property type="protein sequence ID" value="KAJ8866492.1"/>
    <property type="molecule type" value="Genomic_DNA"/>
</dbReference>
<dbReference type="Proteomes" id="UP001159363">
    <property type="component" value="Chromosome 15"/>
</dbReference>
<dbReference type="PANTHER" id="PTHR13271">
    <property type="entry name" value="UNCHARACTERIZED PUTATIVE METHYLTRANSFERASE"/>
    <property type="match status" value="1"/>
</dbReference>
<dbReference type="Gene3D" id="3.90.1410.10">
    <property type="entry name" value="set domain protein methyltransferase, domain 1"/>
    <property type="match status" value="1"/>
</dbReference>
<dbReference type="SUPFAM" id="SSF82199">
    <property type="entry name" value="SET domain"/>
    <property type="match status" value="1"/>
</dbReference>
<dbReference type="InterPro" id="IPR046341">
    <property type="entry name" value="SET_dom_sf"/>
</dbReference>
<dbReference type="InterPro" id="IPR044429">
    <property type="entry name" value="SETD4_SET"/>
</dbReference>
<organism evidence="2 3">
    <name type="scientific">Dryococelus australis</name>
    <dbReference type="NCBI Taxonomy" id="614101"/>
    <lineage>
        <taxon>Eukaryota</taxon>
        <taxon>Metazoa</taxon>
        <taxon>Ecdysozoa</taxon>
        <taxon>Arthropoda</taxon>
        <taxon>Hexapoda</taxon>
        <taxon>Insecta</taxon>
        <taxon>Pterygota</taxon>
        <taxon>Neoptera</taxon>
        <taxon>Polyneoptera</taxon>
        <taxon>Phasmatodea</taxon>
        <taxon>Verophasmatodea</taxon>
        <taxon>Anareolatae</taxon>
        <taxon>Phasmatidae</taxon>
        <taxon>Eurycanthinae</taxon>
        <taxon>Dryococelus</taxon>
    </lineage>
</organism>
<evidence type="ECO:0000313" key="2">
    <source>
        <dbReference type="EMBL" id="KAJ8866492.1"/>
    </source>
</evidence>
<comment type="caution">
    <text evidence="2">The sequence shown here is derived from an EMBL/GenBank/DDBJ whole genome shotgun (WGS) entry which is preliminary data.</text>
</comment>
<sequence length="431" mass="49879">MGRVQRRRKWKWRKRSIKEDGDSICIQLVQWLGEQKCILPSNIQWAYFSGTGRGLYTTMYLPEGSFLIRLPKHIMITIHTVMQSGIGSWFLNASEVESFSNQQILAAFLIWERHLGLDSRWAAYINSLPENYTTPLTMSKREKALLPKYIHDGVQEQEQTVLESYKLVITVIKKFSLCKHCGKLLLTDIFTFHSFLWAWNTVNTRAVYVKPTVSVVRLRGENTLALAPFLDLFNHSCYVNTRVEETDESYSLFSSDACPSNSQVFISYGPHANYKLYIEYGFVVSNNPHDVVPVTVEQIDKVMNSVHAVPSVTFSKARNKLIKNNRLNENLCFSNEGPSFTLQAYIFVREVRDFDKKVLQQKIFTCEFTNVEKEVINSVVIRLLCDKIAKYQQQLDIMLQPNQCSESFSVAKILVYNHLQLLEKVHRNIFV</sequence>
<name>A0ABQ9G347_9NEOP</name>
<dbReference type="InterPro" id="IPR001214">
    <property type="entry name" value="SET_dom"/>
</dbReference>
<accession>A0ABQ9G347</accession>
<gene>
    <name evidence="2" type="ORF">PR048_032335</name>
</gene>
<dbReference type="Pfam" id="PF00856">
    <property type="entry name" value="SET"/>
    <property type="match status" value="1"/>
</dbReference>
<dbReference type="PANTHER" id="PTHR13271:SF151">
    <property type="entry name" value="SET DOMAIN-CONTAINING PROTEIN 4"/>
    <property type="match status" value="1"/>
</dbReference>
<proteinExistence type="predicted"/>
<keyword evidence="3" id="KW-1185">Reference proteome</keyword>
<protein>
    <recommendedName>
        <fullName evidence="1">SET domain-containing protein</fullName>
    </recommendedName>
</protein>
<evidence type="ECO:0000313" key="3">
    <source>
        <dbReference type="Proteomes" id="UP001159363"/>
    </source>
</evidence>
<feature type="domain" description="SET" evidence="1">
    <location>
        <begin position="41"/>
        <end position="269"/>
    </location>
</feature>
<dbReference type="CDD" id="cd19177">
    <property type="entry name" value="SET_SETD4"/>
    <property type="match status" value="1"/>
</dbReference>
<evidence type="ECO:0000259" key="1">
    <source>
        <dbReference type="PROSITE" id="PS50280"/>
    </source>
</evidence>